<dbReference type="Pfam" id="PF00691">
    <property type="entry name" value="OmpA"/>
    <property type="match status" value="1"/>
</dbReference>
<name>A0A532V729_UNCT6</name>
<feature type="signal peptide" evidence="5">
    <location>
        <begin position="1"/>
        <end position="25"/>
    </location>
</feature>
<keyword evidence="3" id="KW-0998">Cell outer membrane</keyword>
<dbReference type="Gene3D" id="3.30.1330.60">
    <property type="entry name" value="OmpA-like domain"/>
    <property type="match status" value="1"/>
</dbReference>
<dbReference type="InterPro" id="IPR006665">
    <property type="entry name" value="OmpA-like"/>
</dbReference>
<dbReference type="InterPro" id="IPR011659">
    <property type="entry name" value="WD40"/>
</dbReference>
<evidence type="ECO:0000256" key="3">
    <source>
        <dbReference type="ARBA" id="ARBA00023237"/>
    </source>
</evidence>
<proteinExistence type="predicted"/>
<dbReference type="Gene3D" id="2.60.40.1120">
    <property type="entry name" value="Carboxypeptidase-like, regulatory domain"/>
    <property type="match status" value="1"/>
</dbReference>
<accession>A0A532V729</accession>
<evidence type="ECO:0000256" key="4">
    <source>
        <dbReference type="PROSITE-ProRule" id="PRU00473"/>
    </source>
</evidence>
<evidence type="ECO:0000259" key="6">
    <source>
        <dbReference type="PROSITE" id="PS51123"/>
    </source>
</evidence>
<dbReference type="AlphaFoldDB" id="A0A532V729"/>
<dbReference type="Proteomes" id="UP000317778">
    <property type="component" value="Unassembled WGS sequence"/>
</dbReference>
<dbReference type="SUPFAM" id="SSF82171">
    <property type="entry name" value="DPP6 N-terminal domain-like"/>
    <property type="match status" value="1"/>
</dbReference>
<feature type="chain" id="PRO_5022121653" description="OmpA-like domain-containing protein" evidence="5">
    <location>
        <begin position="26"/>
        <end position="616"/>
    </location>
</feature>
<feature type="domain" description="OmpA-like" evidence="6">
    <location>
        <begin position="501"/>
        <end position="616"/>
    </location>
</feature>
<dbReference type="PANTHER" id="PTHR30329:SF21">
    <property type="entry name" value="LIPOPROTEIN YIAD-RELATED"/>
    <property type="match status" value="1"/>
</dbReference>
<organism evidence="7 8">
    <name type="scientific">candidate division TA06 bacterium B3_TA06</name>
    <dbReference type="NCBI Taxonomy" id="2012487"/>
    <lineage>
        <taxon>Bacteria</taxon>
        <taxon>Bacteria division TA06</taxon>
    </lineage>
</organism>
<gene>
    <name evidence="7" type="ORF">CEE36_05790</name>
</gene>
<dbReference type="PROSITE" id="PS51123">
    <property type="entry name" value="OMPA_2"/>
    <property type="match status" value="1"/>
</dbReference>
<comment type="subcellular location">
    <subcellularLocation>
        <location evidence="1">Cell outer membrane</location>
    </subcellularLocation>
</comment>
<dbReference type="Pfam" id="PF07676">
    <property type="entry name" value="PD40"/>
    <property type="match status" value="3"/>
</dbReference>
<dbReference type="GO" id="GO:0009279">
    <property type="term" value="C:cell outer membrane"/>
    <property type="evidence" value="ECO:0007669"/>
    <property type="project" value="UniProtKB-SubCell"/>
</dbReference>
<dbReference type="PROSITE" id="PS51257">
    <property type="entry name" value="PROKAR_LIPOPROTEIN"/>
    <property type="match status" value="1"/>
</dbReference>
<dbReference type="SUPFAM" id="SSF103088">
    <property type="entry name" value="OmpA-like"/>
    <property type="match status" value="1"/>
</dbReference>
<dbReference type="InterPro" id="IPR006664">
    <property type="entry name" value="OMP_bac"/>
</dbReference>
<evidence type="ECO:0000256" key="1">
    <source>
        <dbReference type="ARBA" id="ARBA00004442"/>
    </source>
</evidence>
<dbReference type="InterPro" id="IPR050330">
    <property type="entry name" value="Bact_OuterMem_StrucFunc"/>
</dbReference>
<evidence type="ECO:0000313" key="8">
    <source>
        <dbReference type="Proteomes" id="UP000317778"/>
    </source>
</evidence>
<dbReference type="PANTHER" id="PTHR30329">
    <property type="entry name" value="STATOR ELEMENT OF FLAGELLAR MOTOR COMPLEX"/>
    <property type="match status" value="1"/>
</dbReference>
<dbReference type="InterPro" id="IPR036737">
    <property type="entry name" value="OmpA-like_sf"/>
</dbReference>
<dbReference type="CDD" id="cd07185">
    <property type="entry name" value="OmpA_C-like"/>
    <property type="match status" value="1"/>
</dbReference>
<sequence>MGRRLSGMRVMTVLAVILSSGCAMRQTFADLSRKRGPASPEEIKRYERFIKRSAPGEEAFVALERVAEPYIRAGEWEQAAEVYERYRGLFDTMDERFEKVIALLEAEEEGLVVANLGQGINTSAHEGLPVPTADGRHLYFTGKDRSDGFGEEDIYVSRLRNGRWGKAENLGAGGTGVTGVTGVNTMRNESLCSISADGNRLILFGNYAGSFGGGDIFYSDRTRQGWARMQHLPRPINSIYFESDGFISSDGKVIFFSSDRPANIGEFHPKDEPFHGNTWGNTDIYVSLRTPEGYSEPVNLGPCINTHYAERTPFLHPDGKTLYFSSDGHYGLGRLDVFKTVRLSETSWTSWSEPVNLGKEINTAGDDWGYTVATSGEVAYFAAYEVDAGHGGYDIYSITLPSQARPEAVATISGNVMDEKGNSLTAAIKWENLATGENVGELRSNPQDGSYFIVLPLGANYGYYAEKEGYYPVSKNVDLTEQTEAVDITEDIALASISEIRQKGIAVRINNIFFDFDRYSLWPESFPELNRLAKILKENPETRVEIAGHTDDIGSDEYNLELSRKRAQSVVGYLVSVGCERDNLIPSGYGESKPIDTNDTEQGRAVNRRVEFKFLQ</sequence>
<comment type="caution">
    <text evidence="7">The sequence shown here is derived from an EMBL/GenBank/DDBJ whole genome shotgun (WGS) entry which is preliminary data.</text>
</comment>
<evidence type="ECO:0000313" key="7">
    <source>
        <dbReference type="EMBL" id="TKJ42996.1"/>
    </source>
</evidence>
<evidence type="ECO:0000256" key="2">
    <source>
        <dbReference type="ARBA" id="ARBA00023136"/>
    </source>
</evidence>
<protein>
    <recommendedName>
        <fullName evidence="6">OmpA-like domain-containing protein</fullName>
    </recommendedName>
</protein>
<dbReference type="InterPro" id="IPR011042">
    <property type="entry name" value="6-blade_b-propeller_TolB-like"/>
</dbReference>
<keyword evidence="2 4" id="KW-0472">Membrane</keyword>
<dbReference type="PRINTS" id="PR01021">
    <property type="entry name" value="OMPADOMAIN"/>
</dbReference>
<evidence type="ECO:0000256" key="5">
    <source>
        <dbReference type="SAM" id="SignalP"/>
    </source>
</evidence>
<reference evidence="7 8" key="1">
    <citation type="submission" date="2017-06" db="EMBL/GenBank/DDBJ databases">
        <title>Novel microbial phyla capable of carbon fixation and sulfur reduction in deep-sea sediments.</title>
        <authorList>
            <person name="Huang J."/>
            <person name="Baker B."/>
            <person name="Wang Y."/>
        </authorList>
    </citation>
    <scope>NUCLEOTIDE SEQUENCE [LARGE SCALE GENOMIC DNA]</scope>
    <source>
        <strain evidence="7">B3_TA06</strain>
    </source>
</reference>
<dbReference type="EMBL" id="NJBO01000007">
    <property type="protein sequence ID" value="TKJ42996.1"/>
    <property type="molecule type" value="Genomic_DNA"/>
</dbReference>
<keyword evidence="5" id="KW-0732">Signal</keyword>
<dbReference type="Gene3D" id="2.120.10.30">
    <property type="entry name" value="TolB, C-terminal domain"/>
    <property type="match status" value="1"/>
</dbReference>